<dbReference type="Gene3D" id="3.60.130.10">
    <property type="entry name" value="Clavaminate synthase-like"/>
    <property type="match status" value="1"/>
</dbReference>
<keyword evidence="4" id="KW-1185">Reference proteome</keyword>
<evidence type="ECO:0000256" key="1">
    <source>
        <dbReference type="ARBA" id="ARBA00023002"/>
    </source>
</evidence>
<feature type="domain" description="TauD/TfdA-like" evidence="2">
    <location>
        <begin position="60"/>
        <end position="368"/>
    </location>
</feature>
<sequence length="384" mass="43344">MTYAEPISLSGEYAGHSIHFSKEEIRNPKFVNGKEFPYFLRLDQSEGKLSLDTIVGFLSNASKTGLIDQLLTDHGVLVLRGLGDSSPEAFSKIINAIERSRGRVPYEEVGRASIRVEKGLNVFTANESPPDRKLYQHSEYARYTRFPSNIHFFGNVAAPEGGETPLAHQGDLFNRLQAKYPEIVSELAKRGLKGSYLHPAKGNEINGNEFTWEDPLGFGQEILQTDSIEVKKVKAEKQVRRITPEFRWLDNNDLEVTQSIPAFRVHPVTGKPVWFNGLLLSAGELFDSESRSSSKYTLTSNAAKYTQAYYQDGEAVPDDVLRKIYELSLETEVYHKWQEGDIVLIDNYQASHGRLPWSGGDRKVLISMWDVEDDNLKPKPWVSS</sequence>
<dbReference type="AlphaFoldDB" id="W6MGH6"/>
<dbReference type="PANTHER" id="PTHR10696:SF21">
    <property type="entry name" value="TAUD_TFDA-LIKE DOMAIN-CONTAINING PROTEIN"/>
    <property type="match status" value="1"/>
</dbReference>
<evidence type="ECO:0000259" key="2">
    <source>
        <dbReference type="Pfam" id="PF02668"/>
    </source>
</evidence>
<keyword evidence="1" id="KW-0560">Oxidoreductase</keyword>
<reference evidence="3" key="2">
    <citation type="submission" date="2014-02" db="EMBL/GenBank/DDBJ databases">
        <title>Complete DNA sequence of /Kuraishia capsulata/ illustrates novel genomic features among budding yeasts (/Saccharomycotina/).</title>
        <authorList>
            <person name="Morales L."/>
            <person name="Noel B."/>
            <person name="Porcel B."/>
            <person name="Marcet-Houben M."/>
            <person name="Hullo M-F."/>
            <person name="Sacerdot C."/>
            <person name="Tekaia F."/>
            <person name="Leh-Louis V."/>
            <person name="Despons L."/>
            <person name="Khanna V."/>
            <person name="Aury J-M."/>
            <person name="Barbe V."/>
            <person name="Couloux A."/>
            <person name="Labadie K."/>
            <person name="Pelletier E."/>
            <person name="Souciet J-L."/>
            <person name="Boekhout T."/>
            <person name="Gabaldon T."/>
            <person name="Wincker P."/>
            <person name="Dujon B."/>
        </authorList>
    </citation>
    <scope>NUCLEOTIDE SEQUENCE</scope>
    <source>
        <strain evidence="3">CBS 1993</strain>
    </source>
</reference>
<organism evidence="3 4">
    <name type="scientific">Kuraishia capsulata CBS 1993</name>
    <dbReference type="NCBI Taxonomy" id="1382522"/>
    <lineage>
        <taxon>Eukaryota</taxon>
        <taxon>Fungi</taxon>
        <taxon>Dikarya</taxon>
        <taxon>Ascomycota</taxon>
        <taxon>Saccharomycotina</taxon>
        <taxon>Pichiomycetes</taxon>
        <taxon>Pichiales</taxon>
        <taxon>Pichiaceae</taxon>
        <taxon>Kuraishia</taxon>
    </lineage>
</organism>
<protein>
    <recommendedName>
        <fullName evidence="2">TauD/TfdA-like domain-containing protein</fullName>
    </recommendedName>
</protein>
<dbReference type="EMBL" id="HG793125">
    <property type="protein sequence ID" value="CDK25209.1"/>
    <property type="molecule type" value="Genomic_DNA"/>
</dbReference>
<dbReference type="OrthoDB" id="408743at2759"/>
<dbReference type="Proteomes" id="UP000019384">
    <property type="component" value="Unassembled WGS sequence"/>
</dbReference>
<accession>W6MGH6</accession>
<name>W6MGH6_9ASCO</name>
<dbReference type="Pfam" id="PF02668">
    <property type="entry name" value="TauD"/>
    <property type="match status" value="1"/>
</dbReference>
<reference evidence="3" key="1">
    <citation type="submission" date="2013-12" db="EMBL/GenBank/DDBJ databases">
        <authorList>
            <person name="Genoscope - CEA"/>
        </authorList>
    </citation>
    <scope>NUCLEOTIDE SEQUENCE</scope>
    <source>
        <strain evidence="3">CBS 1993</strain>
    </source>
</reference>
<gene>
    <name evidence="3" type="ORF">KUCA_T00001176001</name>
</gene>
<dbReference type="SUPFAM" id="SSF51197">
    <property type="entry name" value="Clavaminate synthase-like"/>
    <property type="match status" value="1"/>
</dbReference>
<dbReference type="GeneID" id="34518609"/>
<dbReference type="STRING" id="1382522.W6MGH6"/>
<dbReference type="HOGENOM" id="CLU_044153_2_0_1"/>
<evidence type="ECO:0000313" key="4">
    <source>
        <dbReference type="Proteomes" id="UP000019384"/>
    </source>
</evidence>
<dbReference type="InterPro" id="IPR042098">
    <property type="entry name" value="TauD-like_sf"/>
</dbReference>
<evidence type="ECO:0000313" key="3">
    <source>
        <dbReference type="EMBL" id="CDK25209.1"/>
    </source>
</evidence>
<dbReference type="GO" id="GO:0016491">
    <property type="term" value="F:oxidoreductase activity"/>
    <property type="evidence" value="ECO:0007669"/>
    <property type="project" value="UniProtKB-KW"/>
</dbReference>
<proteinExistence type="predicted"/>
<dbReference type="InterPro" id="IPR050411">
    <property type="entry name" value="AlphaKG_dependent_hydroxylases"/>
</dbReference>
<dbReference type="InterPro" id="IPR003819">
    <property type="entry name" value="TauD/TfdA-like"/>
</dbReference>
<dbReference type="PANTHER" id="PTHR10696">
    <property type="entry name" value="GAMMA-BUTYROBETAINE HYDROXYLASE-RELATED"/>
    <property type="match status" value="1"/>
</dbReference>
<dbReference type="RefSeq" id="XP_022457221.1">
    <property type="nucleotide sequence ID" value="XM_022605787.1"/>
</dbReference>